<keyword evidence="5 10" id="KW-0378">Hydrolase</keyword>
<dbReference type="Proteomes" id="UP000254920">
    <property type="component" value="Unassembled WGS sequence"/>
</dbReference>
<comment type="subunit">
    <text evidence="2 10">Homodimer.</text>
</comment>
<comment type="catalytic activity">
    <reaction evidence="10">
        <text>ITP + H2O = IMP + diphosphate + H(+)</text>
        <dbReference type="Rhea" id="RHEA:29399"/>
        <dbReference type="ChEBI" id="CHEBI:15377"/>
        <dbReference type="ChEBI" id="CHEBI:15378"/>
        <dbReference type="ChEBI" id="CHEBI:33019"/>
        <dbReference type="ChEBI" id="CHEBI:58053"/>
        <dbReference type="ChEBI" id="CHEBI:61402"/>
        <dbReference type="EC" id="3.6.1.66"/>
    </reaction>
</comment>
<evidence type="ECO:0000256" key="2">
    <source>
        <dbReference type="ARBA" id="ARBA00011738"/>
    </source>
</evidence>
<dbReference type="PANTHER" id="PTHR11067:SF9">
    <property type="entry name" value="INOSINE TRIPHOSPHATE PYROPHOSPHATASE"/>
    <property type="match status" value="1"/>
</dbReference>
<accession>A0A381DKL4</accession>
<dbReference type="InterPro" id="IPR029001">
    <property type="entry name" value="ITPase-like_fam"/>
</dbReference>
<sequence length="204" mass="23067">MKIIVATGNKNKVKEIKDFYKNYEIYALDEIIKPFEIIENGDSFAKNALIKANAVFDKLSNQQKDEFIVLSDDSGICVDILNGEPGIYSARYSGENATDIKNRQKLISKLNELSLNATPAHYTACIAIACKFGSYTTHGWMYGKIINEERGENGFGYDFMFIANGFDKTIGELDEKTKLKISHRSNGLRNADFIIQSLKKYYEV</sequence>
<feature type="active site" description="Proton acceptor" evidence="10">
    <location>
        <position position="73"/>
    </location>
</feature>
<dbReference type="GeneID" id="93090038"/>
<dbReference type="EMBL" id="UFVD01000001">
    <property type="protein sequence ID" value="SUX11175.1"/>
    <property type="molecule type" value="Genomic_DNA"/>
</dbReference>
<keyword evidence="3 10" id="KW-0479">Metal-binding</keyword>
<keyword evidence="4 10" id="KW-0547">Nucleotide-binding</keyword>
<feature type="binding site" evidence="10">
    <location>
        <position position="74"/>
    </location>
    <ligand>
        <name>substrate</name>
    </ligand>
</feature>
<dbReference type="PANTHER" id="PTHR11067">
    <property type="entry name" value="INOSINE TRIPHOSPHATE PYROPHOSPHATASE/HAM1 PROTEIN"/>
    <property type="match status" value="1"/>
</dbReference>
<evidence type="ECO:0000256" key="10">
    <source>
        <dbReference type="HAMAP-Rule" id="MF_01405"/>
    </source>
</evidence>
<name>A0A381DKL4_9BACT</name>
<dbReference type="Pfam" id="PF01725">
    <property type="entry name" value="Ham1p_like"/>
    <property type="match status" value="1"/>
</dbReference>
<evidence type="ECO:0000256" key="1">
    <source>
        <dbReference type="ARBA" id="ARBA00008023"/>
    </source>
</evidence>
<comment type="similarity">
    <text evidence="1 10 11">Belongs to the HAM1 NTPase family.</text>
</comment>
<dbReference type="GO" id="GO:0000166">
    <property type="term" value="F:nucleotide binding"/>
    <property type="evidence" value="ECO:0007669"/>
    <property type="project" value="UniProtKB-KW"/>
</dbReference>
<dbReference type="EC" id="3.6.1.66" evidence="10"/>
<feature type="binding site" evidence="10">
    <location>
        <begin position="155"/>
        <end position="158"/>
    </location>
    <ligand>
        <name>substrate</name>
    </ligand>
</feature>
<dbReference type="CDD" id="cd00515">
    <property type="entry name" value="HAM1"/>
    <property type="match status" value="1"/>
</dbReference>
<feature type="binding site" evidence="10">
    <location>
        <begin position="183"/>
        <end position="184"/>
    </location>
    <ligand>
        <name>substrate</name>
    </ligand>
</feature>
<comment type="cofactor">
    <cofactor evidence="10">
        <name>Mg(2+)</name>
        <dbReference type="ChEBI" id="CHEBI:18420"/>
    </cofactor>
    <text evidence="10">Binds 1 Mg(2+) ion per subunit.</text>
</comment>
<dbReference type="GO" id="GO:0036222">
    <property type="term" value="F:XTP diphosphatase activity"/>
    <property type="evidence" value="ECO:0007669"/>
    <property type="project" value="UniProtKB-UniRule"/>
</dbReference>
<evidence type="ECO:0000256" key="7">
    <source>
        <dbReference type="ARBA" id="ARBA00023080"/>
    </source>
</evidence>
<evidence type="ECO:0000256" key="9">
    <source>
        <dbReference type="ARBA" id="ARBA00052017"/>
    </source>
</evidence>
<evidence type="ECO:0000313" key="13">
    <source>
        <dbReference type="Proteomes" id="UP000254920"/>
    </source>
</evidence>
<dbReference type="FunFam" id="3.90.950.10:FF:000001">
    <property type="entry name" value="dITP/XTP pyrophosphatase"/>
    <property type="match status" value="1"/>
</dbReference>
<keyword evidence="13" id="KW-1185">Reference proteome</keyword>
<reference evidence="12 13" key="1">
    <citation type="submission" date="2018-06" db="EMBL/GenBank/DDBJ databases">
        <authorList>
            <consortium name="Pathogen Informatics"/>
            <person name="Doyle S."/>
        </authorList>
    </citation>
    <scope>NUCLEOTIDE SEQUENCE [LARGE SCALE GENOMIC DNA]</scope>
    <source>
        <strain evidence="12 13">NCTC12475</strain>
    </source>
</reference>
<dbReference type="GO" id="GO:0005829">
    <property type="term" value="C:cytosol"/>
    <property type="evidence" value="ECO:0007669"/>
    <property type="project" value="TreeGrafter"/>
</dbReference>
<dbReference type="OrthoDB" id="9807456at2"/>
<evidence type="ECO:0000313" key="12">
    <source>
        <dbReference type="EMBL" id="SUX11175.1"/>
    </source>
</evidence>
<evidence type="ECO:0000256" key="3">
    <source>
        <dbReference type="ARBA" id="ARBA00022723"/>
    </source>
</evidence>
<organism evidence="12 13">
    <name type="scientific">Campylobacter sputorum subsp. sputorum</name>
    <dbReference type="NCBI Taxonomy" id="32024"/>
    <lineage>
        <taxon>Bacteria</taxon>
        <taxon>Pseudomonadati</taxon>
        <taxon>Campylobacterota</taxon>
        <taxon>Epsilonproteobacteria</taxon>
        <taxon>Campylobacterales</taxon>
        <taxon>Campylobacteraceae</taxon>
        <taxon>Campylobacter</taxon>
    </lineage>
</organism>
<feature type="binding site" evidence="10">
    <location>
        <position position="73"/>
    </location>
    <ligand>
        <name>Mg(2+)</name>
        <dbReference type="ChEBI" id="CHEBI:18420"/>
    </ligand>
</feature>
<dbReference type="AlphaFoldDB" id="A0A381DKL4"/>
<evidence type="ECO:0000256" key="4">
    <source>
        <dbReference type="ARBA" id="ARBA00022741"/>
    </source>
</evidence>
<feature type="binding site" evidence="10">
    <location>
        <position position="178"/>
    </location>
    <ligand>
        <name>substrate</name>
    </ligand>
</feature>
<evidence type="ECO:0000256" key="5">
    <source>
        <dbReference type="ARBA" id="ARBA00022801"/>
    </source>
</evidence>
<dbReference type="InterPro" id="IPR020922">
    <property type="entry name" value="dITP/XTP_pyrophosphatase"/>
</dbReference>
<evidence type="ECO:0000256" key="8">
    <source>
        <dbReference type="ARBA" id="ARBA00051875"/>
    </source>
</evidence>
<dbReference type="GO" id="GO:0009146">
    <property type="term" value="P:purine nucleoside triphosphate catabolic process"/>
    <property type="evidence" value="ECO:0007669"/>
    <property type="project" value="UniProtKB-UniRule"/>
</dbReference>
<comment type="catalytic activity">
    <reaction evidence="8 10">
        <text>dITP + H2O = dIMP + diphosphate + H(+)</text>
        <dbReference type="Rhea" id="RHEA:28342"/>
        <dbReference type="ChEBI" id="CHEBI:15377"/>
        <dbReference type="ChEBI" id="CHEBI:15378"/>
        <dbReference type="ChEBI" id="CHEBI:33019"/>
        <dbReference type="ChEBI" id="CHEBI:61194"/>
        <dbReference type="ChEBI" id="CHEBI:61382"/>
        <dbReference type="EC" id="3.6.1.66"/>
    </reaction>
</comment>
<dbReference type="STRING" id="32024.GCA_000788295_01585"/>
<dbReference type="GO" id="GO:0035870">
    <property type="term" value="F:dITP diphosphatase activity"/>
    <property type="evidence" value="ECO:0007669"/>
    <property type="project" value="UniProtKB-UniRule"/>
</dbReference>
<dbReference type="RefSeq" id="WP_089181938.1">
    <property type="nucleotide sequence ID" value="NZ_CP043427.1"/>
</dbReference>
<dbReference type="GO" id="GO:0017111">
    <property type="term" value="F:ribonucleoside triphosphate phosphatase activity"/>
    <property type="evidence" value="ECO:0007669"/>
    <property type="project" value="InterPro"/>
</dbReference>
<dbReference type="Gene3D" id="3.90.950.10">
    <property type="match status" value="1"/>
</dbReference>
<dbReference type="GO" id="GO:0036220">
    <property type="term" value="F:ITP diphosphatase activity"/>
    <property type="evidence" value="ECO:0007669"/>
    <property type="project" value="UniProtKB-UniRule"/>
</dbReference>
<protein>
    <recommendedName>
        <fullName evidence="10">dITP/XTP pyrophosphatase</fullName>
        <ecNumber evidence="10">3.6.1.66</ecNumber>
    </recommendedName>
    <alternativeName>
        <fullName evidence="10">Non-canonical purine NTP pyrophosphatase</fullName>
    </alternativeName>
    <alternativeName>
        <fullName evidence="10">Non-standard purine NTP pyrophosphatase</fullName>
    </alternativeName>
    <alternativeName>
        <fullName evidence="10">Nucleoside-triphosphate diphosphatase</fullName>
    </alternativeName>
    <alternativeName>
        <fullName evidence="10">Nucleoside-triphosphate pyrophosphatase</fullName>
        <shortName evidence="10">NTPase</shortName>
    </alternativeName>
</protein>
<dbReference type="GO" id="GO:0009117">
    <property type="term" value="P:nucleotide metabolic process"/>
    <property type="evidence" value="ECO:0007669"/>
    <property type="project" value="UniProtKB-KW"/>
</dbReference>
<evidence type="ECO:0000256" key="11">
    <source>
        <dbReference type="RuleBase" id="RU003781"/>
    </source>
</evidence>
<dbReference type="GO" id="GO:0046872">
    <property type="term" value="F:metal ion binding"/>
    <property type="evidence" value="ECO:0007669"/>
    <property type="project" value="UniProtKB-KW"/>
</dbReference>
<keyword evidence="7 10" id="KW-0546">Nucleotide metabolism</keyword>
<feature type="binding site" evidence="10">
    <location>
        <begin position="7"/>
        <end position="12"/>
    </location>
    <ligand>
        <name>substrate</name>
    </ligand>
</feature>
<gene>
    <name evidence="12" type="ORF">NCTC12475_01390</name>
</gene>
<dbReference type="InterPro" id="IPR002637">
    <property type="entry name" value="RdgB/HAM1"/>
</dbReference>
<keyword evidence="6 10" id="KW-0460">Magnesium</keyword>
<dbReference type="HAMAP" id="MF_01405">
    <property type="entry name" value="Non_canon_purine_NTPase"/>
    <property type="match status" value="1"/>
</dbReference>
<evidence type="ECO:0000256" key="6">
    <source>
        <dbReference type="ARBA" id="ARBA00022842"/>
    </source>
</evidence>
<comment type="function">
    <text evidence="10">Pyrophosphatase that catalyzes the hydrolysis of nucleoside triphosphates to their monophosphate derivatives, with a high preference for the non-canonical purine nucleotides XTP (xanthosine triphosphate), dITP (deoxyinosine triphosphate) and ITP. Seems to function as a house-cleaning enzyme that removes non-canonical purine nucleotides from the nucleotide pool, thus preventing their incorporation into DNA/RNA and avoiding chromosomal lesions.</text>
</comment>
<comment type="caution">
    <text evidence="10">Lacks conserved residue(s) required for the propagation of feature annotation.</text>
</comment>
<dbReference type="SUPFAM" id="SSF52972">
    <property type="entry name" value="ITPase-like"/>
    <property type="match status" value="1"/>
</dbReference>
<dbReference type="NCBIfam" id="TIGR00042">
    <property type="entry name" value="RdgB/HAM1 family non-canonical purine NTP pyrophosphatase"/>
    <property type="match status" value="1"/>
</dbReference>
<proteinExistence type="inferred from homology"/>
<comment type="catalytic activity">
    <reaction evidence="9 10">
        <text>XTP + H2O = XMP + diphosphate + H(+)</text>
        <dbReference type="Rhea" id="RHEA:28610"/>
        <dbReference type="ChEBI" id="CHEBI:15377"/>
        <dbReference type="ChEBI" id="CHEBI:15378"/>
        <dbReference type="ChEBI" id="CHEBI:33019"/>
        <dbReference type="ChEBI" id="CHEBI:57464"/>
        <dbReference type="ChEBI" id="CHEBI:61314"/>
        <dbReference type="EC" id="3.6.1.66"/>
    </reaction>
</comment>